<reference evidence="4" key="1">
    <citation type="submission" date="2017-01" db="EMBL/GenBank/DDBJ databases">
        <title>Comparative genomics of anhydrobiosis in the tardigrade Hypsibius dujardini.</title>
        <authorList>
            <person name="Yoshida Y."/>
            <person name="Koutsovoulos G."/>
            <person name="Laetsch D."/>
            <person name="Stevens L."/>
            <person name="Kumar S."/>
            <person name="Horikawa D."/>
            <person name="Ishino K."/>
            <person name="Komine S."/>
            <person name="Tomita M."/>
            <person name="Blaxter M."/>
            <person name="Arakawa K."/>
        </authorList>
    </citation>
    <scope>NUCLEOTIDE SEQUENCE [LARGE SCALE GENOMIC DNA]</scope>
    <source>
        <strain evidence="4">Z151</strain>
    </source>
</reference>
<sequence length="325" mass="34632">MRAIRYAAKGPPSVLQLETIPTPKPGPGEVLIRVEFAGVNPVDSHLRSSEHVMKVPLPATPGKDASGHVVELGQNVTSVQIGDRVLVAGHRFQSAGTYAEYHVAKEEEVFTLPDTYTLEQGASIGSPYMTAIRSLYHAAKGKAGEILFIHGASGQVGIAAVQLGVAHGFIVYGTAGTEEGLKRVLDNGAKAVFNHRKEGYLEGVKAAIGQQGANIILEMIASTNLQKDFELASRRGRIVVVGGRGLLTVNPTLIMAKELIVTGIKLADSEPAEWKEMSSVLRDGLAKGWIKPVISKVCPLADAVQAHQEIEKPTDGAQGRILLRC</sequence>
<gene>
    <name evidence="3" type="ORF">BV898_00433</name>
</gene>
<dbReference type="GO" id="GO:0003730">
    <property type="term" value="F:mRNA 3'-UTR binding"/>
    <property type="evidence" value="ECO:0007669"/>
    <property type="project" value="TreeGrafter"/>
</dbReference>
<dbReference type="Gene3D" id="3.90.180.10">
    <property type="entry name" value="Medium-chain alcohol dehydrogenases, catalytic domain"/>
    <property type="match status" value="1"/>
</dbReference>
<keyword evidence="1" id="KW-0521">NADP</keyword>
<evidence type="ECO:0000313" key="3">
    <source>
        <dbReference type="EMBL" id="OQV25492.1"/>
    </source>
</evidence>
<name>A0A1W0XDQ9_HYPEX</name>
<evidence type="ECO:0000256" key="1">
    <source>
        <dbReference type="ARBA" id="ARBA00022857"/>
    </source>
</evidence>
<dbReference type="SUPFAM" id="SSF51735">
    <property type="entry name" value="NAD(P)-binding Rossmann-fold domains"/>
    <property type="match status" value="1"/>
</dbReference>
<dbReference type="InterPro" id="IPR036291">
    <property type="entry name" value="NAD(P)-bd_dom_sf"/>
</dbReference>
<accession>A0A1W0XDQ9</accession>
<protein>
    <submittedName>
        <fullName evidence="3">Quinone oxidoreductase</fullName>
    </submittedName>
</protein>
<evidence type="ECO:0000313" key="4">
    <source>
        <dbReference type="Proteomes" id="UP000192578"/>
    </source>
</evidence>
<dbReference type="SUPFAM" id="SSF50129">
    <property type="entry name" value="GroES-like"/>
    <property type="match status" value="1"/>
</dbReference>
<comment type="caution">
    <text evidence="3">The sequence shown here is derived from an EMBL/GenBank/DDBJ whole genome shotgun (WGS) entry which is preliminary data.</text>
</comment>
<feature type="domain" description="Enoyl reductase (ER)" evidence="2">
    <location>
        <begin position="10"/>
        <end position="323"/>
    </location>
</feature>
<dbReference type="FunFam" id="3.40.50.720:FF:000244">
    <property type="entry name" value="quinone oxidoreductase"/>
    <property type="match status" value="1"/>
</dbReference>
<dbReference type="CDD" id="cd08253">
    <property type="entry name" value="zeta_crystallin"/>
    <property type="match status" value="1"/>
</dbReference>
<dbReference type="SMART" id="SM00829">
    <property type="entry name" value="PKS_ER"/>
    <property type="match status" value="1"/>
</dbReference>
<dbReference type="Proteomes" id="UP000192578">
    <property type="component" value="Unassembled WGS sequence"/>
</dbReference>
<dbReference type="InterPro" id="IPR013154">
    <property type="entry name" value="ADH-like_N"/>
</dbReference>
<dbReference type="EMBL" id="MTYJ01000002">
    <property type="protein sequence ID" value="OQV25492.1"/>
    <property type="molecule type" value="Genomic_DNA"/>
</dbReference>
<dbReference type="AlphaFoldDB" id="A0A1W0XDQ9"/>
<dbReference type="InterPro" id="IPR051603">
    <property type="entry name" value="Zinc-ADH_QOR/CCCR"/>
</dbReference>
<dbReference type="OrthoDB" id="3941538at2759"/>
<proteinExistence type="predicted"/>
<dbReference type="InterPro" id="IPR020843">
    <property type="entry name" value="ER"/>
</dbReference>
<dbReference type="Pfam" id="PF00107">
    <property type="entry name" value="ADH_zinc_N"/>
    <property type="match status" value="1"/>
</dbReference>
<dbReference type="InterPro" id="IPR011032">
    <property type="entry name" value="GroES-like_sf"/>
</dbReference>
<organism evidence="3 4">
    <name type="scientific">Hypsibius exemplaris</name>
    <name type="common">Freshwater tardigrade</name>
    <dbReference type="NCBI Taxonomy" id="2072580"/>
    <lineage>
        <taxon>Eukaryota</taxon>
        <taxon>Metazoa</taxon>
        <taxon>Ecdysozoa</taxon>
        <taxon>Tardigrada</taxon>
        <taxon>Eutardigrada</taxon>
        <taxon>Parachela</taxon>
        <taxon>Hypsibioidea</taxon>
        <taxon>Hypsibiidae</taxon>
        <taxon>Hypsibius</taxon>
    </lineage>
</organism>
<dbReference type="Pfam" id="PF08240">
    <property type="entry name" value="ADH_N"/>
    <property type="match status" value="1"/>
</dbReference>
<evidence type="ECO:0000259" key="2">
    <source>
        <dbReference type="SMART" id="SM00829"/>
    </source>
</evidence>
<dbReference type="PANTHER" id="PTHR44154:SF1">
    <property type="entry name" value="QUINONE OXIDOREDUCTASE"/>
    <property type="match status" value="1"/>
</dbReference>
<dbReference type="GO" id="GO:0003960">
    <property type="term" value="F:quinone reductase (NADPH) activity"/>
    <property type="evidence" value="ECO:0007669"/>
    <property type="project" value="TreeGrafter"/>
</dbReference>
<keyword evidence="4" id="KW-1185">Reference proteome</keyword>
<dbReference type="PANTHER" id="PTHR44154">
    <property type="entry name" value="QUINONE OXIDOREDUCTASE"/>
    <property type="match status" value="1"/>
</dbReference>
<dbReference type="GO" id="GO:0070402">
    <property type="term" value="F:NADPH binding"/>
    <property type="evidence" value="ECO:0007669"/>
    <property type="project" value="TreeGrafter"/>
</dbReference>
<dbReference type="Gene3D" id="3.40.50.720">
    <property type="entry name" value="NAD(P)-binding Rossmann-like Domain"/>
    <property type="match status" value="1"/>
</dbReference>
<dbReference type="InterPro" id="IPR013149">
    <property type="entry name" value="ADH-like_C"/>
</dbReference>
<dbReference type="GO" id="GO:0005829">
    <property type="term" value="C:cytosol"/>
    <property type="evidence" value="ECO:0007669"/>
    <property type="project" value="TreeGrafter"/>
</dbReference>